<organism evidence="1 2">
    <name type="scientific">Phaeomoniella chlamydospora</name>
    <name type="common">Phaeoacremonium chlamydosporum</name>
    <dbReference type="NCBI Taxonomy" id="158046"/>
    <lineage>
        <taxon>Eukaryota</taxon>
        <taxon>Fungi</taxon>
        <taxon>Dikarya</taxon>
        <taxon>Ascomycota</taxon>
        <taxon>Pezizomycotina</taxon>
        <taxon>Eurotiomycetes</taxon>
        <taxon>Chaetothyriomycetidae</taxon>
        <taxon>Phaeomoniellales</taxon>
        <taxon>Phaeomoniellaceae</taxon>
        <taxon>Phaeomoniella</taxon>
    </lineage>
</organism>
<protein>
    <submittedName>
        <fullName evidence="1">Putative c-5 cytosine methyltransferase</fullName>
    </submittedName>
</protein>
<proteinExistence type="predicted"/>
<accession>A0A0G2GCW0</accession>
<keyword evidence="2" id="KW-1185">Reference proteome</keyword>
<gene>
    <name evidence="1" type="ORF">UCRPC4_g06599</name>
</gene>
<dbReference type="EMBL" id="LCWF01000203">
    <property type="protein sequence ID" value="KKY14910.1"/>
    <property type="molecule type" value="Genomic_DNA"/>
</dbReference>
<dbReference type="Proteomes" id="UP000053317">
    <property type="component" value="Unassembled WGS sequence"/>
</dbReference>
<dbReference type="GO" id="GO:0032259">
    <property type="term" value="P:methylation"/>
    <property type="evidence" value="ECO:0007669"/>
    <property type="project" value="UniProtKB-KW"/>
</dbReference>
<keyword evidence="1" id="KW-0489">Methyltransferase</keyword>
<dbReference type="AlphaFoldDB" id="A0A0G2GCW0"/>
<comment type="caution">
    <text evidence="1">The sequence shown here is derived from an EMBL/GenBank/DDBJ whole genome shotgun (WGS) entry which is preliminary data.</text>
</comment>
<dbReference type="GO" id="GO:0008168">
    <property type="term" value="F:methyltransferase activity"/>
    <property type="evidence" value="ECO:0007669"/>
    <property type="project" value="UniProtKB-KW"/>
</dbReference>
<evidence type="ECO:0000313" key="2">
    <source>
        <dbReference type="Proteomes" id="UP000053317"/>
    </source>
</evidence>
<sequence>MASIQTAPIKASVQDIIFLNDEDEIASDLHDGISIIANSNETFLEQGERLSHGGEFINLDMGDSDFDEIEFPAEASLDGGYVLATGSDRKSAFKMISHRDIKLSHGEEAVRSKPSLPGYSSGVSTIRIRENVPSNFYIGDSVELHDNTFLRITKVRCSSQQETMVTGRPLILQNDYAYMVPKCRGEVLWKVDVLVEEGGYRREVKETTVGASSVRRHRQIIFTNASLQKVSRSAQSQVQRQGRSTLYCRRKLVQAEFDRKSFIERAIENLTSDEADPGYSISEEILRTEWRGTTIVGGSCAQASRTQAIVDVDVEWHSDSNLTSQNFVFQRYTIGDAFCGAGGVSSGAQQAGLKVKWGPELSQWKRPKDYIIDILSTSTPSFTHSWLMATQSGGGSSTPTTMESRKAGVELFCLQLVLVNVYLYSLNQRMEGKNLISSVTRQLSTPLGYTKTCDPP</sequence>
<evidence type="ECO:0000313" key="1">
    <source>
        <dbReference type="EMBL" id="KKY14910.1"/>
    </source>
</evidence>
<reference evidence="1 2" key="2">
    <citation type="submission" date="2015-05" db="EMBL/GenBank/DDBJ databases">
        <authorList>
            <person name="Morales-Cruz A."/>
            <person name="Amrine K.C."/>
            <person name="Cantu D."/>
        </authorList>
    </citation>
    <scope>NUCLEOTIDE SEQUENCE [LARGE SCALE GENOMIC DNA]</scope>
    <source>
        <strain evidence="1">UCRPC4</strain>
    </source>
</reference>
<keyword evidence="1" id="KW-0808">Transferase</keyword>
<reference evidence="1 2" key="1">
    <citation type="submission" date="2015-05" db="EMBL/GenBank/DDBJ databases">
        <title>Distinctive expansion of gene families associated with plant cell wall degradation and secondary metabolism in the genomes of grapevine trunk pathogens.</title>
        <authorList>
            <person name="Lawrence D.P."/>
            <person name="Travadon R."/>
            <person name="Rolshausen P.E."/>
            <person name="Baumgartner K."/>
        </authorList>
    </citation>
    <scope>NUCLEOTIDE SEQUENCE [LARGE SCALE GENOMIC DNA]</scope>
    <source>
        <strain evidence="1">UCRPC4</strain>
    </source>
</reference>
<name>A0A0G2GCW0_PHACM</name>
<dbReference type="OrthoDB" id="414133at2759"/>